<evidence type="ECO:0000313" key="3">
    <source>
        <dbReference type="Proteomes" id="UP000076532"/>
    </source>
</evidence>
<evidence type="ECO:0000313" key="2">
    <source>
        <dbReference type="EMBL" id="KZP33031.1"/>
    </source>
</evidence>
<reference evidence="2 3" key="1">
    <citation type="journal article" date="2016" name="Mol. Biol. Evol.">
        <title>Comparative Genomics of Early-Diverging Mushroom-Forming Fungi Provides Insights into the Origins of Lignocellulose Decay Capabilities.</title>
        <authorList>
            <person name="Nagy L.G."/>
            <person name="Riley R."/>
            <person name="Tritt A."/>
            <person name="Adam C."/>
            <person name="Daum C."/>
            <person name="Floudas D."/>
            <person name="Sun H."/>
            <person name="Yadav J.S."/>
            <person name="Pangilinan J."/>
            <person name="Larsson K.H."/>
            <person name="Matsuura K."/>
            <person name="Barry K."/>
            <person name="Labutti K."/>
            <person name="Kuo R."/>
            <person name="Ohm R.A."/>
            <person name="Bhattacharya S.S."/>
            <person name="Shirouzu T."/>
            <person name="Yoshinaga Y."/>
            <person name="Martin F.M."/>
            <person name="Grigoriev I.V."/>
            <person name="Hibbett D.S."/>
        </authorList>
    </citation>
    <scope>NUCLEOTIDE SEQUENCE [LARGE SCALE GENOMIC DNA]</scope>
    <source>
        <strain evidence="2 3">CBS 109695</strain>
    </source>
</reference>
<proteinExistence type="predicted"/>
<feature type="region of interest" description="Disordered" evidence="1">
    <location>
        <begin position="231"/>
        <end position="271"/>
    </location>
</feature>
<dbReference type="Proteomes" id="UP000076532">
    <property type="component" value="Unassembled WGS sequence"/>
</dbReference>
<feature type="compositionally biased region" description="Low complexity" evidence="1">
    <location>
        <begin position="1129"/>
        <end position="1169"/>
    </location>
</feature>
<protein>
    <submittedName>
        <fullName evidence="2">Uncharacterized protein</fullName>
    </submittedName>
</protein>
<dbReference type="AlphaFoldDB" id="A0A166VSY6"/>
<feature type="region of interest" description="Disordered" evidence="1">
    <location>
        <begin position="1124"/>
        <end position="1201"/>
    </location>
</feature>
<gene>
    <name evidence="2" type="ORF">FIBSPDRAFT_439399</name>
</gene>
<keyword evidence="3" id="KW-1185">Reference proteome</keyword>
<name>A0A166VSY6_9AGAM</name>
<feature type="region of interest" description="Disordered" evidence="1">
    <location>
        <begin position="1054"/>
        <end position="1082"/>
    </location>
</feature>
<dbReference type="EMBL" id="KV417484">
    <property type="protein sequence ID" value="KZP33031.1"/>
    <property type="molecule type" value="Genomic_DNA"/>
</dbReference>
<accession>A0A166VSY6</accession>
<feature type="compositionally biased region" description="Basic and acidic residues" evidence="1">
    <location>
        <begin position="1176"/>
        <end position="1187"/>
    </location>
</feature>
<evidence type="ECO:0000256" key="1">
    <source>
        <dbReference type="SAM" id="MobiDB-lite"/>
    </source>
</evidence>
<dbReference type="STRING" id="436010.A0A166VSY6"/>
<feature type="region of interest" description="Disordered" evidence="1">
    <location>
        <begin position="1233"/>
        <end position="1256"/>
    </location>
</feature>
<organism evidence="2 3">
    <name type="scientific">Athelia psychrophila</name>
    <dbReference type="NCBI Taxonomy" id="1759441"/>
    <lineage>
        <taxon>Eukaryota</taxon>
        <taxon>Fungi</taxon>
        <taxon>Dikarya</taxon>
        <taxon>Basidiomycota</taxon>
        <taxon>Agaricomycotina</taxon>
        <taxon>Agaricomycetes</taxon>
        <taxon>Agaricomycetidae</taxon>
        <taxon>Atheliales</taxon>
        <taxon>Atheliaceae</taxon>
        <taxon>Athelia</taxon>
    </lineage>
</organism>
<dbReference type="OrthoDB" id="3269353at2759"/>
<sequence>MSHLTASPFRKPSPYEFPRGVHPVSPPDTDSEVGAPVQSVPPSGATSVMFGVEFEQTANQPLQAESPAARFRRVSTLAYHSSGLRDPPARERSASRTSKAVVVVIPPSSLAQQHGQLTSGLQSRLAQGVLLPLLPSLSAQLTAIAREFSFPSTAGLCLYLSVTDSGITFTPRITDESWQIIWSHALEGGASPLTGTHGLPIVGKIEFDIDTRKARWYAAWITGSLRDPVDNDTHSSMSHWRGDSRTTFADDQIGDDLSERPSVTQVKQPQRHVPRKLSLVDRFDLSSSRTSASQAAVEVQTVPGLSPIAQADEPQTAKKKLESKVKNWRASASLASTPLPASLGVGESLGLAPEFKEQELNLDDFSWSVTSAGPPSNAIDTPTSQYRLPSVHLDRRMTDSVSLTPTTRTSWGPLDYDIHLSTTDVSFVRTPDIGQRMIESSPPTPLTATTWGPPLSWPATPFSAARPRSIHLGDRMQYSRAVTPSTATTWGAPLTYPPSPVTPFHVKTPDAGQRAFDEEERECFSASIMTAASMSEYPYLIIYADVCPQLGLCPAGPGRRSLTARGIINTKLQAVYPFFDIYPDTYPHIGIYPNLSLDSYLGTVTRTAWTLEEKALPVALSALYPTFDIYPTVYPDLKIYPDIACTEPALTDHPMEILTSHPSGYPYFDIYPAVRDLRASLVRNSLAVFVEACYPGFSLYRPVYPSFDLYPPVYPVLDIYPRKLELSVSNNPRISLSGSPHFYPHICVYPAVYPCFDLYPPVKDDALGSTYGSSVPNATSQSQVSIRPGAYPFFDLYPALSKQPVTVVSGKLEVLYPAFNLYPAVYPHFDLYNTGSAQNENDPYRSSNELPAKYPAIVLYASVYPHFDIYPCWCQSADTRVPLDITHTPLPPRHSNELLFRYPTITLYTPVYPHFDIYPDWSQSADTRVPLDVAHTPLPRRSSNELPAKYPAIVLYASVYPHFDIYPGWCQSADTRAPLDVAHTPLPRRSSNELLVRYPTITLYAPVYPYFDIYPGWCRSIDTRVSLDVSYTPFPSIRKVSKTHKQLHDDVFTNREVSSPSGMPGVYAPSTSTTEPTGSRLPIGLRASRLRSGTVSQRPEMPAVAKALPALPSALVEQFSSPQAHIMRRSPSAASGLPSRPSLLRPPSSLRASEMQASSTVSSTRRMSTAFLSKPLFEEPHSTDKGDPLPSRAPARRRDSSVLQRARAYDAQPAAQASLRRLDIAHTLSLFPMPPAPPIPTMPIRRSASFPAPRAS</sequence>
<feature type="region of interest" description="Disordered" evidence="1">
    <location>
        <begin position="1"/>
        <end position="42"/>
    </location>
</feature>